<dbReference type="EMBL" id="JACNJD010000325">
    <property type="protein sequence ID" value="MBC8178894.1"/>
    <property type="molecule type" value="Genomic_DNA"/>
</dbReference>
<evidence type="ECO:0000256" key="3">
    <source>
        <dbReference type="ARBA" id="ARBA00023004"/>
    </source>
</evidence>
<evidence type="ECO:0000259" key="5">
    <source>
        <dbReference type="Pfam" id="PF02662"/>
    </source>
</evidence>
<dbReference type="GO" id="GO:0016491">
    <property type="term" value="F:oxidoreductase activity"/>
    <property type="evidence" value="ECO:0007669"/>
    <property type="project" value="UniProtKB-KW"/>
</dbReference>
<keyword evidence="1" id="KW-0479">Metal-binding</keyword>
<evidence type="ECO:0000313" key="7">
    <source>
        <dbReference type="Proteomes" id="UP000650524"/>
    </source>
</evidence>
<keyword evidence="4" id="KW-0411">Iron-sulfur</keyword>
<dbReference type="Proteomes" id="UP000650524">
    <property type="component" value="Unassembled WGS sequence"/>
</dbReference>
<dbReference type="GO" id="GO:0046872">
    <property type="term" value="F:metal ion binding"/>
    <property type="evidence" value="ECO:0007669"/>
    <property type="project" value="UniProtKB-KW"/>
</dbReference>
<name>A0A8J6N2X7_9DELT</name>
<gene>
    <name evidence="6" type="ORF">H8E19_15930</name>
</gene>
<accession>A0A8J6N2X7</accession>
<evidence type="ECO:0000256" key="1">
    <source>
        <dbReference type="ARBA" id="ARBA00022723"/>
    </source>
</evidence>
<evidence type="ECO:0000256" key="4">
    <source>
        <dbReference type="ARBA" id="ARBA00023014"/>
    </source>
</evidence>
<proteinExistence type="predicted"/>
<organism evidence="6 7">
    <name type="scientific">Candidatus Desulfacyla euxinica</name>
    <dbReference type="NCBI Taxonomy" id="2841693"/>
    <lineage>
        <taxon>Bacteria</taxon>
        <taxon>Deltaproteobacteria</taxon>
        <taxon>Candidatus Desulfacyla</taxon>
    </lineage>
</organism>
<sequence>MRLQYPSNINIIKLPCTGKIDLIHLLRSFEKGADGVYVVGCLEGACQFTSGNIRARKRVEQAQEILEKIGIGGERVRMFNLSSSEAPHFVQAAVEMTENIRDMGPNPIKTAMQKAA</sequence>
<evidence type="ECO:0000256" key="2">
    <source>
        <dbReference type="ARBA" id="ARBA00023002"/>
    </source>
</evidence>
<reference evidence="6 7" key="1">
    <citation type="submission" date="2020-08" db="EMBL/GenBank/DDBJ databases">
        <title>Bridging the membrane lipid divide: bacteria of the FCB group superphylum have the potential to synthesize archaeal ether lipids.</title>
        <authorList>
            <person name="Villanueva L."/>
            <person name="Von Meijenfeldt F.A.B."/>
            <person name="Westbye A.B."/>
            <person name="Yadav S."/>
            <person name="Hopmans E.C."/>
            <person name="Dutilh B.E."/>
            <person name="Sinninghe Damste J.S."/>
        </authorList>
    </citation>
    <scope>NUCLEOTIDE SEQUENCE [LARGE SCALE GENOMIC DNA]</scope>
    <source>
        <strain evidence="6">NIOZ-UU27</strain>
    </source>
</reference>
<evidence type="ECO:0000313" key="6">
    <source>
        <dbReference type="EMBL" id="MBC8178894.1"/>
    </source>
</evidence>
<dbReference type="GO" id="GO:0051536">
    <property type="term" value="F:iron-sulfur cluster binding"/>
    <property type="evidence" value="ECO:0007669"/>
    <property type="project" value="UniProtKB-KW"/>
</dbReference>
<keyword evidence="2" id="KW-0560">Oxidoreductase</keyword>
<dbReference type="InterPro" id="IPR003813">
    <property type="entry name" value="MvhD/FlpD"/>
</dbReference>
<feature type="domain" description="F420-non-reducing hydrogenase iron-sulfur subunit D" evidence="5">
    <location>
        <begin position="2"/>
        <end position="104"/>
    </location>
</feature>
<protein>
    <submittedName>
        <fullName evidence="6">Hydrogenase iron-sulfur subunit</fullName>
    </submittedName>
</protein>
<dbReference type="Pfam" id="PF02662">
    <property type="entry name" value="FlpD"/>
    <property type="match status" value="1"/>
</dbReference>
<keyword evidence="3" id="KW-0408">Iron</keyword>
<dbReference type="AlphaFoldDB" id="A0A8J6N2X7"/>
<comment type="caution">
    <text evidence="6">The sequence shown here is derived from an EMBL/GenBank/DDBJ whole genome shotgun (WGS) entry which is preliminary data.</text>
</comment>